<dbReference type="RefSeq" id="WP_129475678.1">
    <property type="nucleotide sequence ID" value="NZ_SDWS01000004.1"/>
</dbReference>
<feature type="domain" description="Bacterial bifunctional deaminase-reductase C-terminal" evidence="2">
    <location>
        <begin position="31"/>
        <end position="81"/>
    </location>
</feature>
<dbReference type="Gene3D" id="3.40.430.10">
    <property type="entry name" value="Dihydrofolate Reductase, subunit A"/>
    <property type="match status" value="1"/>
</dbReference>
<dbReference type="Pfam" id="PF01872">
    <property type="entry name" value="RibD_C"/>
    <property type="match status" value="1"/>
</dbReference>
<dbReference type="SUPFAM" id="SSF53597">
    <property type="entry name" value="Dihydrofolate reductase-like"/>
    <property type="match status" value="1"/>
</dbReference>
<evidence type="ECO:0000259" key="2">
    <source>
        <dbReference type="Pfam" id="PF01872"/>
    </source>
</evidence>
<feature type="compositionally biased region" description="Basic residues" evidence="1">
    <location>
        <begin position="87"/>
        <end position="101"/>
    </location>
</feature>
<dbReference type="OrthoDB" id="4376317at2"/>
<dbReference type="InterPro" id="IPR002734">
    <property type="entry name" value="RibDG_C"/>
</dbReference>
<dbReference type="GO" id="GO:0009231">
    <property type="term" value="P:riboflavin biosynthetic process"/>
    <property type="evidence" value="ECO:0007669"/>
    <property type="project" value="InterPro"/>
</dbReference>
<organism evidence="3 4">
    <name type="scientific">Nocardioides glacieisoli</name>
    <dbReference type="NCBI Taxonomy" id="1168730"/>
    <lineage>
        <taxon>Bacteria</taxon>
        <taxon>Bacillati</taxon>
        <taxon>Actinomycetota</taxon>
        <taxon>Actinomycetes</taxon>
        <taxon>Propionibacteriales</taxon>
        <taxon>Nocardioidaceae</taxon>
        <taxon>Nocardioides</taxon>
    </lineage>
</organism>
<dbReference type="GO" id="GO:0008703">
    <property type="term" value="F:5-amino-6-(5-phosphoribosylamino)uracil reductase activity"/>
    <property type="evidence" value="ECO:0007669"/>
    <property type="project" value="InterPro"/>
</dbReference>
<dbReference type="Proteomes" id="UP000291838">
    <property type="component" value="Unassembled WGS sequence"/>
</dbReference>
<protein>
    <recommendedName>
        <fullName evidence="2">Bacterial bifunctional deaminase-reductase C-terminal domain-containing protein</fullName>
    </recommendedName>
</protein>
<comment type="caution">
    <text evidence="3">The sequence shown here is derived from an EMBL/GenBank/DDBJ whole genome shotgun (WGS) entry which is preliminary data.</text>
</comment>
<gene>
    <name evidence="3" type="ORF">EUA06_11600</name>
</gene>
<evidence type="ECO:0000313" key="4">
    <source>
        <dbReference type="Proteomes" id="UP000291838"/>
    </source>
</evidence>
<dbReference type="InterPro" id="IPR024072">
    <property type="entry name" value="DHFR-like_dom_sf"/>
</dbReference>
<sequence>MSTKRWSTERPWCSPERLTNLDWPTARVADDLRGEIQRLKETSSAPLRTVGSPTLVRQLIDASLVDNLLLVTFPLFPGPAGRELGLHRHRLHRPRPHRPQGPRRSDSGHDLPPDGKRHPTRPTLRTDAAPLVARARGAQHERSAMLRNGAPHDDPAPGRSASPSRCGI</sequence>
<feature type="compositionally biased region" description="Basic and acidic residues" evidence="1">
    <location>
        <begin position="138"/>
        <end position="156"/>
    </location>
</feature>
<feature type="compositionally biased region" description="Basic and acidic residues" evidence="1">
    <location>
        <begin position="103"/>
        <end position="117"/>
    </location>
</feature>
<proteinExistence type="predicted"/>
<keyword evidence="4" id="KW-1185">Reference proteome</keyword>
<evidence type="ECO:0000256" key="1">
    <source>
        <dbReference type="SAM" id="MobiDB-lite"/>
    </source>
</evidence>
<accession>A0A4Q2RPN3</accession>
<reference evidence="3 4" key="1">
    <citation type="submission" date="2019-01" db="EMBL/GenBank/DDBJ databases">
        <title>Novel species of Nocardioides.</title>
        <authorList>
            <person name="Liu Q."/>
            <person name="Xin Y.-H."/>
        </authorList>
    </citation>
    <scope>NUCLEOTIDE SEQUENCE [LARGE SCALE GENOMIC DNA]</scope>
    <source>
        <strain evidence="3 4">HLT3-15</strain>
    </source>
</reference>
<name>A0A4Q2RPN3_9ACTN</name>
<evidence type="ECO:0000313" key="3">
    <source>
        <dbReference type="EMBL" id="RYB90900.1"/>
    </source>
</evidence>
<dbReference type="AlphaFoldDB" id="A0A4Q2RPN3"/>
<dbReference type="EMBL" id="SDWS01000004">
    <property type="protein sequence ID" value="RYB90900.1"/>
    <property type="molecule type" value="Genomic_DNA"/>
</dbReference>
<feature type="region of interest" description="Disordered" evidence="1">
    <location>
        <begin position="87"/>
        <end position="168"/>
    </location>
</feature>